<dbReference type="Gene3D" id="3.40.630.10">
    <property type="entry name" value="Zn peptidases"/>
    <property type="match status" value="1"/>
</dbReference>
<dbReference type="NCBIfam" id="NF002077">
    <property type="entry name" value="PRK00913.2-4"/>
    <property type="match status" value="1"/>
</dbReference>
<comment type="similarity">
    <text evidence="3 8">Belongs to the peptidase M17 family.</text>
</comment>
<reference evidence="10" key="1">
    <citation type="submission" date="2024-03" db="EMBL/GenBank/DDBJ databases">
        <title>The Complete Genome of 'Candidatus Phytoplasma fraxini' AshY1 from the Ash Yellows Group.</title>
        <authorList>
            <person name="Boehm J.W."/>
            <person name="Huettel B."/>
            <person name="Schneider B."/>
            <person name="Kube M."/>
        </authorList>
    </citation>
    <scope>NUCLEOTIDE SEQUENCE [LARGE SCALE GENOMIC DNA]</scope>
    <source>
        <strain evidence="10">AshY1</strain>
    </source>
</reference>
<feature type="binding site" evidence="8">
    <location>
        <position position="348"/>
    </location>
    <ligand>
        <name>Mn(2+)</name>
        <dbReference type="ChEBI" id="CHEBI:29035"/>
        <label>1</label>
    </ligand>
</feature>
<keyword evidence="8" id="KW-0963">Cytoplasm</keyword>
<dbReference type="HAMAP" id="MF_00181">
    <property type="entry name" value="Cytosol_peptidase_M17"/>
    <property type="match status" value="1"/>
</dbReference>
<evidence type="ECO:0000256" key="7">
    <source>
        <dbReference type="ARBA" id="ARBA00049972"/>
    </source>
</evidence>
<comment type="subcellular location">
    <subcellularLocation>
        <location evidence="8">Cytoplasm</location>
    </subcellularLocation>
</comment>
<evidence type="ECO:0000256" key="6">
    <source>
        <dbReference type="ARBA" id="ARBA00022801"/>
    </source>
</evidence>
<feature type="binding site" evidence="8">
    <location>
        <position position="269"/>
    </location>
    <ligand>
        <name>Mn(2+)</name>
        <dbReference type="ChEBI" id="CHEBI:29035"/>
        <label>1</label>
    </ligand>
</feature>
<keyword evidence="11" id="KW-1185">Reference proteome</keyword>
<evidence type="ECO:0000256" key="2">
    <source>
        <dbReference type="ARBA" id="ARBA00000967"/>
    </source>
</evidence>
<comment type="catalytic activity">
    <reaction evidence="1 8">
        <text>Release of an N-terminal amino acid, Xaa-|-Yaa-, in which Xaa is preferably Leu, but may be other amino acids including Pro although not Arg or Lys, and Yaa may be Pro. Amino acid amides and methyl esters are also readily hydrolyzed, but rates on arylamides are exceedingly low.</text>
        <dbReference type="EC" id="3.4.11.1"/>
    </reaction>
</comment>
<dbReference type="EMBL" id="CP146843">
    <property type="protein sequence ID" value="WYY26526.1"/>
    <property type="molecule type" value="Genomic_DNA"/>
</dbReference>
<dbReference type="EC" id="3.4.11.1" evidence="8"/>
<gene>
    <name evidence="8" type="primary">pepA</name>
    <name evidence="10" type="ORF">AshY1_04140</name>
</gene>
<feature type="active site" evidence="8">
    <location>
        <position position="276"/>
    </location>
</feature>
<feature type="binding site" evidence="8">
    <location>
        <position position="269"/>
    </location>
    <ligand>
        <name>Mn(2+)</name>
        <dbReference type="ChEBI" id="CHEBI:29035"/>
        <label>2</label>
    </ligand>
</feature>
<comment type="catalytic activity">
    <reaction evidence="2 8">
        <text>Release of an N-terminal amino acid, preferentially leucine, but not glutamic or aspartic acids.</text>
        <dbReference type="EC" id="3.4.11.10"/>
    </reaction>
</comment>
<dbReference type="NCBIfam" id="NF002074">
    <property type="entry name" value="PRK00913.1-4"/>
    <property type="match status" value="1"/>
</dbReference>
<dbReference type="PRINTS" id="PR00481">
    <property type="entry name" value="LAMNOPPTDASE"/>
</dbReference>
<feature type="active site" evidence="8">
    <location>
        <position position="350"/>
    </location>
</feature>
<dbReference type="CDD" id="cd00433">
    <property type="entry name" value="Peptidase_M17"/>
    <property type="match status" value="1"/>
</dbReference>
<dbReference type="EC" id="3.4.11.10" evidence="8"/>
<feature type="domain" description="Cytosol aminopeptidase" evidence="9">
    <location>
        <begin position="344"/>
        <end position="351"/>
    </location>
</feature>
<dbReference type="Pfam" id="PF00883">
    <property type="entry name" value="Peptidase_M17"/>
    <property type="match status" value="1"/>
</dbReference>
<feature type="binding site" evidence="8">
    <location>
        <position position="264"/>
    </location>
    <ligand>
        <name>Mn(2+)</name>
        <dbReference type="ChEBI" id="CHEBI:29035"/>
        <label>2</label>
    </ligand>
</feature>
<dbReference type="GO" id="GO:0004177">
    <property type="term" value="F:aminopeptidase activity"/>
    <property type="evidence" value="ECO:0007669"/>
    <property type="project" value="UniProtKB-KW"/>
</dbReference>
<dbReference type="Proteomes" id="UP001484199">
    <property type="component" value="Chromosome"/>
</dbReference>
<comment type="function">
    <text evidence="7 8">Presumably involved in the processing and regular turnover of intracellular proteins. Catalyzes the removal of unsubstituted N-terminal amino acids from various peptides.</text>
</comment>
<dbReference type="InterPro" id="IPR000819">
    <property type="entry name" value="Peptidase_M17_C"/>
</dbReference>
<proteinExistence type="inferred from homology"/>
<sequence length="502" mass="55642">MKVSFISKFESYIDVNSAILLQVQKEDKIFGLELVDPKNIIQKSYEVENFEGSFGTQIKLLSPEGSPFSCVTVIGLGKKQEITTETWLKIGGLCFDTIKKNKKVVIFADALGIVITETQLMNLVLGSLLKSYSFDRYHTYKKENKTITENDDLEIIIVTDKADSCQTEMQEIQAVHEGVNLTKDLINEPANILGTEEFTERIKELEKIGIEVEILDESQLKQFKMNALLAVGQGSARPPYLVIMKWNGDKDNEESSKPLSFVGKGVVFDSGGISIKPSLNMQDMKGDMGGAGTVVGLMRTLAVRKAKVNVVGIVGLVENMLSSKAQRPGDIVTSMSGQTIEVVNTDAEGRMVLADVLWYCKTKIQPKMIVDLATLTGAIQISLGKEYAGLFSNNEILSRQLIESGNKTFEKVWQMPLDKKYDKLIDSQFADMKNSAGGSAGSITAAQFLKRFVDDLIPWAHIDIAGVCVQKQNEFNKSWASGFGVRLLNDFVKTYYEKTINE</sequence>
<name>A0ABZ2U891_ASHYP</name>
<dbReference type="SUPFAM" id="SSF53187">
    <property type="entry name" value="Zn-dependent exopeptidases"/>
    <property type="match status" value="1"/>
</dbReference>
<feature type="binding site" evidence="8">
    <location>
        <position position="348"/>
    </location>
    <ligand>
        <name>Mn(2+)</name>
        <dbReference type="ChEBI" id="CHEBI:29035"/>
        <label>2</label>
    </ligand>
</feature>
<dbReference type="Pfam" id="PF02789">
    <property type="entry name" value="Peptidase_M17_N"/>
    <property type="match status" value="1"/>
</dbReference>
<evidence type="ECO:0000256" key="1">
    <source>
        <dbReference type="ARBA" id="ARBA00000135"/>
    </source>
</evidence>
<evidence type="ECO:0000256" key="3">
    <source>
        <dbReference type="ARBA" id="ARBA00009528"/>
    </source>
</evidence>
<evidence type="ECO:0000313" key="11">
    <source>
        <dbReference type="Proteomes" id="UP001484199"/>
    </source>
</evidence>
<evidence type="ECO:0000256" key="8">
    <source>
        <dbReference type="HAMAP-Rule" id="MF_00181"/>
    </source>
</evidence>
<organism evidence="10 11">
    <name type="scientific">Ash yellows phytoplasma</name>
    <dbReference type="NCBI Taxonomy" id="35780"/>
    <lineage>
        <taxon>Bacteria</taxon>
        <taxon>Bacillati</taxon>
        <taxon>Mycoplasmatota</taxon>
        <taxon>Mollicutes</taxon>
        <taxon>Acholeplasmatales</taxon>
        <taxon>Acholeplasmataceae</taxon>
        <taxon>Candidatus Phytoplasma</taxon>
        <taxon>16SrVII (Ash yellows group)</taxon>
    </lineage>
</organism>
<comment type="cofactor">
    <cofactor evidence="8">
        <name>Mn(2+)</name>
        <dbReference type="ChEBI" id="CHEBI:29035"/>
    </cofactor>
    <text evidence="8">Binds 2 manganese ions per subunit.</text>
</comment>
<accession>A0ABZ2U891</accession>
<dbReference type="PANTHER" id="PTHR11963">
    <property type="entry name" value="LEUCINE AMINOPEPTIDASE-RELATED"/>
    <property type="match status" value="1"/>
</dbReference>
<dbReference type="Gene3D" id="3.40.220.10">
    <property type="entry name" value="Leucine Aminopeptidase, subunit E, domain 1"/>
    <property type="match status" value="1"/>
</dbReference>
<dbReference type="InterPro" id="IPR043472">
    <property type="entry name" value="Macro_dom-like"/>
</dbReference>
<dbReference type="PANTHER" id="PTHR11963:SF23">
    <property type="entry name" value="CYTOSOL AMINOPEPTIDASE"/>
    <property type="match status" value="1"/>
</dbReference>
<evidence type="ECO:0000256" key="5">
    <source>
        <dbReference type="ARBA" id="ARBA00022670"/>
    </source>
</evidence>
<keyword evidence="5 8" id="KW-0645">Protease</keyword>
<dbReference type="SUPFAM" id="SSF52949">
    <property type="entry name" value="Macro domain-like"/>
    <property type="match status" value="1"/>
</dbReference>
<feature type="binding site" evidence="8">
    <location>
        <position position="346"/>
    </location>
    <ligand>
        <name>Mn(2+)</name>
        <dbReference type="ChEBI" id="CHEBI:29035"/>
        <label>1</label>
    </ligand>
</feature>
<dbReference type="NCBIfam" id="NF002075">
    <property type="entry name" value="PRK00913.2-2"/>
    <property type="match status" value="1"/>
</dbReference>
<evidence type="ECO:0000256" key="4">
    <source>
        <dbReference type="ARBA" id="ARBA00022438"/>
    </source>
</evidence>
<dbReference type="InterPro" id="IPR008283">
    <property type="entry name" value="Peptidase_M17_N"/>
</dbReference>
<protein>
    <recommendedName>
        <fullName evidence="8">Probable cytosol aminopeptidase</fullName>
        <ecNumber evidence="8">3.4.11.1</ecNumber>
    </recommendedName>
    <alternativeName>
        <fullName evidence="8">Leucine aminopeptidase</fullName>
        <shortName evidence="8">LAP</shortName>
        <ecNumber evidence="8">3.4.11.10</ecNumber>
    </alternativeName>
    <alternativeName>
        <fullName evidence="8">Leucyl aminopeptidase</fullName>
    </alternativeName>
</protein>
<feature type="binding site" evidence="8">
    <location>
        <position position="287"/>
    </location>
    <ligand>
        <name>Mn(2+)</name>
        <dbReference type="ChEBI" id="CHEBI:29035"/>
        <label>2</label>
    </ligand>
</feature>
<dbReference type="InterPro" id="IPR023042">
    <property type="entry name" value="Peptidase_M17_leu_NH2_pept"/>
</dbReference>
<dbReference type="InterPro" id="IPR011356">
    <property type="entry name" value="Leucine_aapep/pepB"/>
</dbReference>
<evidence type="ECO:0000259" key="9">
    <source>
        <dbReference type="PROSITE" id="PS00631"/>
    </source>
</evidence>
<keyword evidence="8" id="KW-0464">Manganese</keyword>
<keyword evidence="4 8" id="KW-0031">Aminopeptidase</keyword>
<keyword evidence="6 8" id="KW-0378">Hydrolase</keyword>
<evidence type="ECO:0000313" key="10">
    <source>
        <dbReference type="EMBL" id="WYY26526.1"/>
    </source>
</evidence>
<keyword evidence="8" id="KW-0479">Metal-binding</keyword>
<dbReference type="RefSeq" id="WP_341266426.1">
    <property type="nucleotide sequence ID" value="NZ_CP146843.1"/>
</dbReference>
<dbReference type="PROSITE" id="PS00631">
    <property type="entry name" value="CYTOSOL_AP"/>
    <property type="match status" value="1"/>
</dbReference>